<reference evidence="3 4" key="1">
    <citation type="submission" date="2018-09" db="EMBL/GenBank/DDBJ databases">
        <authorList>
            <person name="Grouzdev D.S."/>
            <person name="Krutkina M.S."/>
        </authorList>
    </citation>
    <scope>NUCLEOTIDE SEQUENCE [LARGE SCALE GENOMIC DNA]</scope>
    <source>
        <strain evidence="3 4">RmlP001</strain>
    </source>
</reference>
<evidence type="ECO:0008006" key="5">
    <source>
        <dbReference type="Google" id="ProtNLM"/>
    </source>
</evidence>
<reference evidence="3 4" key="2">
    <citation type="submission" date="2019-02" db="EMBL/GenBank/DDBJ databases">
        <title>'Lichenibacterium ramalinii' gen. nov. sp. nov., 'Lichenibacterium minor' gen. nov. sp. nov.</title>
        <authorList>
            <person name="Pankratov T."/>
        </authorList>
    </citation>
    <scope>NUCLEOTIDE SEQUENCE [LARGE SCALE GENOMIC DNA]</scope>
    <source>
        <strain evidence="3 4">RmlP001</strain>
    </source>
</reference>
<feature type="compositionally biased region" description="Gly residues" evidence="1">
    <location>
        <begin position="86"/>
        <end position="95"/>
    </location>
</feature>
<gene>
    <name evidence="3" type="ORF">D3272_12635</name>
</gene>
<feature type="region of interest" description="Disordered" evidence="1">
    <location>
        <begin position="86"/>
        <end position="168"/>
    </location>
</feature>
<feature type="chain" id="PRO_5020395881" description="IPTL-CTERM sorting domain-containing protein" evidence="2">
    <location>
        <begin position="26"/>
        <end position="228"/>
    </location>
</feature>
<dbReference type="EMBL" id="QYBC01000009">
    <property type="protein sequence ID" value="RYB04779.1"/>
    <property type="molecule type" value="Genomic_DNA"/>
</dbReference>
<protein>
    <recommendedName>
        <fullName evidence="5">IPTL-CTERM sorting domain-containing protein</fullName>
    </recommendedName>
</protein>
<dbReference type="AlphaFoldDB" id="A0A4Q2REX8"/>
<feature type="region of interest" description="Disordered" evidence="1">
    <location>
        <begin position="31"/>
        <end position="69"/>
    </location>
</feature>
<sequence>MVMRWSSIVGAGLLFASLATGPARAIDIPIQIPGCPDRSGADVPDRDGRRPARRAELEQSCGGGGGGGEAASAYPGVSFVAPAGGGGGGGGGGGTSRTAASDSATTAGDTTGTAGTTGPGGLVLGPATNQSPNTGAGGGGGSGRGGVTPATTVTSGPTGSPATTTQPAATPTLVVSTPTNQSANDFGGFGFPSVGSDHGAPLPDLGGPFAWLLAIATGALLLRRRVRG</sequence>
<name>A0A4Q2REX8_9HYPH</name>
<organism evidence="3 4">
    <name type="scientific">Lichenibacterium ramalinae</name>
    <dbReference type="NCBI Taxonomy" id="2316527"/>
    <lineage>
        <taxon>Bacteria</taxon>
        <taxon>Pseudomonadati</taxon>
        <taxon>Pseudomonadota</taxon>
        <taxon>Alphaproteobacteria</taxon>
        <taxon>Hyphomicrobiales</taxon>
        <taxon>Lichenihabitantaceae</taxon>
        <taxon>Lichenibacterium</taxon>
    </lineage>
</organism>
<comment type="caution">
    <text evidence="3">The sequence shown here is derived from an EMBL/GenBank/DDBJ whole genome shotgun (WGS) entry which is preliminary data.</text>
</comment>
<evidence type="ECO:0000313" key="4">
    <source>
        <dbReference type="Proteomes" id="UP000289411"/>
    </source>
</evidence>
<proteinExistence type="predicted"/>
<feature type="compositionally biased region" description="Low complexity" evidence="1">
    <location>
        <begin position="96"/>
        <end position="114"/>
    </location>
</feature>
<feature type="compositionally biased region" description="Basic and acidic residues" evidence="1">
    <location>
        <begin position="39"/>
        <end position="57"/>
    </location>
</feature>
<dbReference type="Proteomes" id="UP000289411">
    <property type="component" value="Unassembled WGS sequence"/>
</dbReference>
<feature type="compositionally biased region" description="Low complexity" evidence="1">
    <location>
        <begin position="147"/>
        <end position="168"/>
    </location>
</feature>
<feature type="signal peptide" evidence="2">
    <location>
        <begin position="1"/>
        <end position="25"/>
    </location>
</feature>
<evidence type="ECO:0000313" key="3">
    <source>
        <dbReference type="EMBL" id="RYB04779.1"/>
    </source>
</evidence>
<evidence type="ECO:0000256" key="1">
    <source>
        <dbReference type="SAM" id="MobiDB-lite"/>
    </source>
</evidence>
<keyword evidence="4" id="KW-1185">Reference proteome</keyword>
<keyword evidence="2" id="KW-0732">Signal</keyword>
<evidence type="ECO:0000256" key="2">
    <source>
        <dbReference type="SAM" id="SignalP"/>
    </source>
</evidence>
<feature type="compositionally biased region" description="Gly residues" evidence="1">
    <location>
        <begin position="135"/>
        <end position="146"/>
    </location>
</feature>
<accession>A0A4Q2REX8</accession>